<name>A0A0B8QUN1_9VIBR</name>
<dbReference type="EMBL" id="BBSC01000017">
    <property type="protein sequence ID" value="GAM78693.1"/>
    <property type="molecule type" value="Genomic_DNA"/>
</dbReference>
<reference evidence="1 2" key="1">
    <citation type="submission" date="2015-01" db="EMBL/GenBank/DDBJ databases">
        <title>Vibrio sp. C94 JCM 19241 whole genome shotgun sequence.</title>
        <authorList>
            <person name="Sawabe T."/>
            <person name="Meirelles P."/>
            <person name="Feng G."/>
            <person name="Sayaka M."/>
            <person name="Hattori M."/>
            <person name="Ohkuma M."/>
        </authorList>
    </citation>
    <scope>NUCLEOTIDE SEQUENCE [LARGE SCALE GENOMIC DNA]</scope>
    <source>
        <strain evidence="2">JCM 19241</strain>
    </source>
</reference>
<accession>A0A0B8QUN1</accession>
<sequence>MVTVAVVFAGIISNTASELGYVVLIPLAAMLFHSLGRHPLAGLAAAFAGVSGGYSANLLIGTVDPLLSGITETAAQMIDPTYTVGPESTGTSCLSRLSSSRLQVHL</sequence>
<dbReference type="AlphaFoldDB" id="A0A0B8QUN1"/>
<dbReference type="STRING" id="1481914.JCM19241_7"/>
<evidence type="ECO:0000313" key="2">
    <source>
        <dbReference type="Proteomes" id="UP000031666"/>
    </source>
</evidence>
<evidence type="ECO:0000313" key="1">
    <source>
        <dbReference type="EMBL" id="GAM78693.1"/>
    </source>
</evidence>
<organism evidence="1 2">
    <name type="scientific">Vibrio ishigakensis</name>
    <dbReference type="NCBI Taxonomy" id="1481914"/>
    <lineage>
        <taxon>Bacteria</taxon>
        <taxon>Pseudomonadati</taxon>
        <taxon>Pseudomonadota</taxon>
        <taxon>Gammaproteobacteria</taxon>
        <taxon>Vibrionales</taxon>
        <taxon>Vibrionaceae</taxon>
        <taxon>Vibrio</taxon>
    </lineage>
</organism>
<dbReference type="PANTHER" id="PTHR30282">
    <property type="entry name" value="P-AMINOBENZOYL GLUTAMATE TRANSPORTER"/>
    <property type="match status" value="1"/>
</dbReference>
<dbReference type="Proteomes" id="UP000031666">
    <property type="component" value="Unassembled WGS sequence"/>
</dbReference>
<dbReference type="Pfam" id="PF03806">
    <property type="entry name" value="ABG_transport"/>
    <property type="match status" value="1"/>
</dbReference>
<comment type="caution">
    <text evidence="1">The sequence shown here is derived from an EMBL/GenBank/DDBJ whole genome shotgun (WGS) entry which is preliminary data.</text>
</comment>
<protein>
    <submittedName>
        <fullName evidence="1">Multidrug efflux pump component mtrF</fullName>
    </submittedName>
</protein>
<dbReference type="PANTHER" id="PTHR30282:SF0">
    <property type="entry name" value="P-AMINOBENZOYL-GLUTAMATE TRANSPORT PROTEIN"/>
    <property type="match status" value="1"/>
</dbReference>
<dbReference type="GO" id="GO:1902604">
    <property type="term" value="P:p-aminobenzoyl-glutamate transmembrane transport"/>
    <property type="evidence" value="ECO:0007669"/>
    <property type="project" value="InterPro"/>
</dbReference>
<dbReference type="GO" id="GO:0015558">
    <property type="term" value="F:secondary active p-aminobenzoyl-glutamate transmembrane transporter activity"/>
    <property type="evidence" value="ECO:0007669"/>
    <property type="project" value="InterPro"/>
</dbReference>
<reference evidence="1 2" key="2">
    <citation type="submission" date="2015-01" db="EMBL/GenBank/DDBJ databases">
        <authorList>
            <consortium name="NBRP consortium"/>
            <person name="Sawabe T."/>
            <person name="Meirelles P."/>
            <person name="Feng G."/>
            <person name="Sayaka M."/>
            <person name="Hattori M."/>
            <person name="Ohkuma M."/>
        </authorList>
    </citation>
    <scope>NUCLEOTIDE SEQUENCE [LARGE SCALE GENOMIC DNA]</scope>
    <source>
        <strain evidence="2">JCM 19241</strain>
    </source>
</reference>
<proteinExistence type="predicted"/>
<gene>
    <name evidence="1" type="ORF">JCM19241_7</name>
</gene>
<dbReference type="InterPro" id="IPR004697">
    <property type="entry name" value="AbgT"/>
</dbReference>